<evidence type="ECO:0000256" key="2">
    <source>
        <dbReference type="ARBA" id="ARBA00004533"/>
    </source>
</evidence>
<dbReference type="InterPro" id="IPR050469">
    <property type="entry name" value="Diguanylate_Cyclase"/>
</dbReference>
<keyword evidence="5" id="KW-0472">Membrane</keyword>
<evidence type="ECO:0000313" key="8">
    <source>
        <dbReference type="Proteomes" id="UP000243207"/>
    </source>
</evidence>
<dbReference type="CDD" id="cd01949">
    <property type="entry name" value="GGDEF"/>
    <property type="match status" value="1"/>
</dbReference>
<keyword evidence="5" id="KW-1133">Transmembrane helix</keyword>
<evidence type="ECO:0000256" key="5">
    <source>
        <dbReference type="SAM" id="Phobius"/>
    </source>
</evidence>
<dbReference type="Pfam" id="PF00990">
    <property type="entry name" value="GGDEF"/>
    <property type="match status" value="1"/>
</dbReference>
<keyword evidence="8" id="KW-1185">Reference proteome</keyword>
<dbReference type="FunFam" id="3.30.70.270:FF:000001">
    <property type="entry name" value="Diguanylate cyclase domain protein"/>
    <property type="match status" value="1"/>
</dbReference>
<proteinExistence type="predicted"/>
<dbReference type="Proteomes" id="UP000243207">
    <property type="component" value="Chromosome I"/>
</dbReference>
<dbReference type="OrthoDB" id="9812260at2"/>
<dbReference type="EC" id="2.7.7.65" evidence="3"/>
<dbReference type="NCBIfam" id="TIGR00254">
    <property type="entry name" value="GGDEF"/>
    <property type="match status" value="1"/>
</dbReference>
<comment type="cofactor">
    <cofactor evidence="1">
        <name>Mg(2+)</name>
        <dbReference type="ChEBI" id="CHEBI:18420"/>
    </cofactor>
</comment>
<dbReference type="SUPFAM" id="SSF55073">
    <property type="entry name" value="Nucleotide cyclase"/>
    <property type="match status" value="1"/>
</dbReference>
<dbReference type="InterPro" id="IPR029787">
    <property type="entry name" value="Nucleotide_cyclase"/>
</dbReference>
<dbReference type="GO" id="GO:0052621">
    <property type="term" value="F:diguanylate cyclase activity"/>
    <property type="evidence" value="ECO:0007669"/>
    <property type="project" value="UniProtKB-EC"/>
</dbReference>
<evidence type="ECO:0000256" key="1">
    <source>
        <dbReference type="ARBA" id="ARBA00001946"/>
    </source>
</evidence>
<feature type="transmembrane region" description="Helical" evidence="5">
    <location>
        <begin position="94"/>
        <end position="113"/>
    </location>
</feature>
<dbReference type="PROSITE" id="PS50887">
    <property type="entry name" value="GGDEF"/>
    <property type="match status" value="1"/>
</dbReference>
<feature type="transmembrane region" description="Helical" evidence="5">
    <location>
        <begin position="69"/>
        <end position="87"/>
    </location>
</feature>
<comment type="catalytic activity">
    <reaction evidence="4">
        <text>2 GTP = 3',3'-c-di-GMP + 2 diphosphate</text>
        <dbReference type="Rhea" id="RHEA:24898"/>
        <dbReference type="ChEBI" id="CHEBI:33019"/>
        <dbReference type="ChEBI" id="CHEBI:37565"/>
        <dbReference type="ChEBI" id="CHEBI:58805"/>
        <dbReference type="EC" id="2.7.7.65"/>
    </reaction>
</comment>
<reference evidence="8" key="1">
    <citation type="submission" date="2016-10" db="EMBL/GenBank/DDBJ databases">
        <authorList>
            <person name="Varghese N."/>
            <person name="Submissions S."/>
        </authorList>
    </citation>
    <scope>NUCLEOTIDE SEQUENCE [LARGE SCALE GENOMIC DNA]</scope>
    <source>
        <strain evidence="8">NRRL B-51270</strain>
    </source>
</reference>
<evidence type="ECO:0000313" key="7">
    <source>
        <dbReference type="EMBL" id="SDS09060.1"/>
    </source>
</evidence>
<feature type="transmembrane region" description="Helical" evidence="5">
    <location>
        <begin position="119"/>
        <end position="136"/>
    </location>
</feature>
<accession>A0A1H1PD85</accession>
<keyword evidence="5" id="KW-0812">Transmembrane</keyword>
<gene>
    <name evidence="7" type="ORF">SAMN05216421_0889</name>
</gene>
<feature type="domain" description="GGDEF" evidence="6">
    <location>
        <begin position="238"/>
        <end position="365"/>
    </location>
</feature>
<dbReference type="STRING" id="487184.SAMN05216421_0889"/>
<evidence type="ECO:0000256" key="4">
    <source>
        <dbReference type="ARBA" id="ARBA00034247"/>
    </source>
</evidence>
<dbReference type="SMART" id="SM00267">
    <property type="entry name" value="GGDEF"/>
    <property type="match status" value="1"/>
</dbReference>
<evidence type="ECO:0000259" key="6">
    <source>
        <dbReference type="PROSITE" id="PS50887"/>
    </source>
</evidence>
<feature type="transmembrane region" description="Helical" evidence="5">
    <location>
        <begin position="171"/>
        <end position="190"/>
    </location>
</feature>
<name>A0A1H1PD85_9GAMM</name>
<protein>
    <recommendedName>
        <fullName evidence="3">diguanylate cyclase</fullName>
        <ecNumber evidence="3">2.7.7.65</ecNumber>
    </recommendedName>
</protein>
<organism evidence="7 8">
    <name type="scientific">Halopseudomonas xinjiangensis</name>
    <dbReference type="NCBI Taxonomy" id="487184"/>
    <lineage>
        <taxon>Bacteria</taxon>
        <taxon>Pseudomonadati</taxon>
        <taxon>Pseudomonadota</taxon>
        <taxon>Gammaproteobacteria</taxon>
        <taxon>Pseudomonadales</taxon>
        <taxon>Pseudomonadaceae</taxon>
        <taxon>Halopseudomonas</taxon>
    </lineage>
</organism>
<dbReference type="AlphaFoldDB" id="A0A1H1PD85"/>
<dbReference type="InterPro" id="IPR043128">
    <property type="entry name" value="Rev_trsase/Diguanyl_cyclase"/>
</dbReference>
<dbReference type="InterPro" id="IPR000160">
    <property type="entry name" value="GGDEF_dom"/>
</dbReference>
<dbReference type="PANTHER" id="PTHR45138">
    <property type="entry name" value="REGULATORY COMPONENTS OF SENSORY TRANSDUCTION SYSTEM"/>
    <property type="match status" value="1"/>
</dbReference>
<sequence>MKSLDSIRRSFDPLQGSPATFRDEFADWYHQTKLPQIRLIALLTMVLYVLYAWMEQDVAESMHGARMTVHGLMIPAALLLVLLMSFFDRLRQPMVFLLATAPVASTAANLWLNSHHQDFVYFLPELYFIIIWTFTISGLKLRLAILTASGSTLLILVVTLAGTIAPGIERLHLIWLMAAFSFGIVNAYILERAHKVMFINHKELALSASTDGLTGLWNRSRIEQLFNEECLRANRYGTPFSVILIDIDHFKQVNDTFGHTVGDTVLRQFAALLRNNVRQVDQVGRLGGEEFLIVLPETGQKQAHEAAEILRQRINRHEFDTVQSKTASFGVTQYRGDETLQRMLDRVDQALYAAKNKGRDRVEVL</sequence>
<dbReference type="GO" id="GO:0005886">
    <property type="term" value="C:plasma membrane"/>
    <property type="evidence" value="ECO:0007669"/>
    <property type="project" value="UniProtKB-SubCell"/>
</dbReference>
<dbReference type="PANTHER" id="PTHR45138:SF9">
    <property type="entry name" value="DIGUANYLATE CYCLASE DGCM-RELATED"/>
    <property type="match status" value="1"/>
</dbReference>
<feature type="transmembrane region" description="Helical" evidence="5">
    <location>
        <begin position="143"/>
        <end position="165"/>
    </location>
</feature>
<evidence type="ECO:0000256" key="3">
    <source>
        <dbReference type="ARBA" id="ARBA00012528"/>
    </source>
</evidence>
<dbReference type="Gene3D" id="3.30.70.270">
    <property type="match status" value="1"/>
</dbReference>
<dbReference type="EMBL" id="LT629736">
    <property type="protein sequence ID" value="SDS09060.1"/>
    <property type="molecule type" value="Genomic_DNA"/>
</dbReference>
<comment type="subcellular location">
    <subcellularLocation>
        <location evidence="2">Cell inner membrane</location>
    </subcellularLocation>
</comment>
<feature type="transmembrane region" description="Helical" evidence="5">
    <location>
        <begin position="37"/>
        <end position="54"/>
    </location>
</feature>